<evidence type="ECO:0000256" key="8">
    <source>
        <dbReference type="ARBA" id="ARBA00022842"/>
    </source>
</evidence>
<feature type="transmembrane region" description="Helical" evidence="16">
    <location>
        <begin position="1081"/>
        <end position="1099"/>
    </location>
</feature>
<feature type="binding site" evidence="15">
    <location>
        <position position="899"/>
    </location>
    <ligand>
        <name>Mg(2+)</name>
        <dbReference type="ChEBI" id="CHEBI:18420"/>
    </ligand>
</feature>
<dbReference type="Gene3D" id="3.40.1110.10">
    <property type="entry name" value="Calcium-transporting ATPase, cytoplasmic domain N"/>
    <property type="match status" value="1"/>
</dbReference>
<feature type="binding site" evidence="14">
    <location>
        <position position="780"/>
    </location>
    <ligand>
        <name>ATP</name>
        <dbReference type="ChEBI" id="CHEBI:30616"/>
    </ligand>
</feature>
<dbReference type="SUPFAM" id="SSF56784">
    <property type="entry name" value="HAD-like"/>
    <property type="match status" value="1"/>
</dbReference>
<dbReference type="Pfam" id="PF00122">
    <property type="entry name" value="E1-E2_ATPase"/>
    <property type="match status" value="1"/>
</dbReference>
<evidence type="ECO:0000256" key="3">
    <source>
        <dbReference type="ARBA" id="ARBA00008109"/>
    </source>
</evidence>
<proteinExistence type="inferred from homology"/>
<evidence type="ECO:0000256" key="15">
    <source>
        <dbReference type="PIRSR" id="PIRSR606539-3"/>
    </source>
</evidence>
<dbReference type="InterPro" id="IPR018303">
    <property type="entry name" value="ATPase_P-typ_P_site"/>
</dbReference>
<dbReference type="Pfam" id="PF16212">
    <property type="entry name" value="PhoLip_ATPase_C"/>
    <property type="match status" value="1"/>
</dbReference>
<dbReference type="InterPro" id="IPR059000">
    <property type="entry name" value="ATPase_P-type_domA"/>
</dbReference>
<accession>A0A0X3NMU2</accession>
<feature type="domain" description="P-type ATPase N-terminal" evidence="18">
    <location>
        <begin position="43"/>
        <end position="98"/>
    </location>
</feature>
<name>A0A0X3NMU2_SCHSO</name>
<comment type="similarity">
    <text evidence="3 16">Belongs to the cation transport ATPase (P-type) (TC 3.A.3) family. Type IV subfamily.</text>
</comment>
<evidence type="ECO:0000259" key="18">
    <source>
        <dbReference type="Pfam" id="PF16209"/>
    </source>
</evidence>
<dbReference type="InterPro" id="IPR032631">
    <property type="entry name" value="P-type_ATPase_N"/>
</dbReference>
<dbReference type="EMBL" id="GEEE01022177">
    <property type="protein sequence ID" value="JAP41048.1"/>
    <property type="molecule type" value="Transcribed_RNA"/>
</dbReference>
<dbReference type="PANTHER" id="PTHR24092">
    <property type="entry name" value="PROBABLE PHOSPHOLIPID-TRANSPORTING ATPASE"/>
    <property type="match status" value="1"/>
</dbReference>
<comment type="cofactor">
    <cofactor evidence="15">
        <name>Mg(2+)</name>
        <dbReference type="ChEBI" id="CHEBI:18420"/>
    </cofactor>
</comment>
<keyword evidence="10 16" id="KW-1133">Transmembrane helix</keyword>
<evidence type="ECO:0000256" key="4">
    <source>
        <dbReference type="ARBA" id="ARBA00022692"/>
    </source>
</evidence>
<dbReference type="SUPFAM" id="SSF81660">
    <property type="entry name" value="Metal cation-transporting ATPase, ATP-binding domain N"/>
    <property type="match status" value="1"/>
</dbReference>
<dbReference type="SFLD" id="SFLDS00003">
    <property type="entry name" value="Haloacid_Dehalogenase"/>
    <property type="match status" value="1"/>
</dbReference>
<keyword evidence="6 14" id="KW-0547">Nucleotide-binding</keyword>
<protein>
    <recommendedName>
        <fullName evidence="16">Phospholipid-transporting ATPase</fullName>
        <ecNumber evidence="16">7.6.2.1</ecNumber>
    </recommendedName>
</protein>
<keyword evidence="9 16" id="KW-1278">Translocase</keyword>
<dbReference type="SFLD" id="SFLDF00027">
    <property type="entry name" value="p-type_atpase"/>
    <property type="match status" value="1"/>
</dbReference>
<dbReference type="FunFam" id="3.40.50.1000:FF:000014">
    <property type="entry name" value="Phospholipid-transporting ATPase"/>
    <property type="match status" value="1"/>
</dbReference>
<feature type="binding site" evidence="14">
    <location>
        <position position="698"/>
    </location>
    <ligand>
        <name>ATP</name>
        <dbReference type="ChEBI" id="CHEBI:30616"/>
    </ligand>
</feature>
<comment type="subcellular location">
    <subcellularLocation>
        <location evidence="2">Endomembrane system</location>
    </subcellularLocation>
    <subcellularLocation>
        <location evidence="1 16">Membrane</location>
        <topology evidence="1 16">Multi-pass membrane protein</topology>
    </subcellularLocation>
</comment>
<dbReference type="InterPro" id="IPR006539">
    <property type="entry name" value="P-type_ATPase_IV"/>
</dbReference>
<dbReference type="PRINTS" id="PR00119">
    <property type="entry name" value="CATATPASE"/>
</dbReference>
<dbReference type="Pfam" id="PF13246">
    <property type="entry name" value="Cation_ATPase"/>
    <property type="match status" value="1"/>
</dbReference>
<evidence type="ECO:0000256" key="13">
    <source>
        <dbReference type="PIRSR" id="PIRSR606539-1"/>
    </source>
</evidence>
<feature type="transmembrane region" description="Helical" evidence="16">
    <location>
        <begin position="94"/>
        <end position="114"/>
    </location>
</feature>
<feature type="transmembrane region" description="Helical" evidence="16">
    <location>
        <begin position="959"/>
        <end position="977"/>
    </location>
</feature>
<feature type="binding site" evidence="14">
    <location>
        <position position="562"/>
    </location>
    <ligand>
        <name>ATP</name>
        <dbReference type="ChEBI" id="CHEBI:30616"/>
    </ligand>
</feature>
<reference evidence="20" key="1">
    <citation type="submission" date="2016-01" db="EMBL/GenBank/DDBJ databases">
        <title>Reference transcriptome for the parasite Schistocephalus solidus: insights into the molecular evolution of parasitism.</title>
        <authorList>
            <person name="Hebert F.O."/>
            <person name="Grambauer S."/>
            <person name="Barber I."/>
            <person name="Landry C.R."/>
            <person name="Aubin-Horth N."/>
        </authorList>
    </citation>
    <scope>NUCLEOTIDE SEQUENCE</scope>
</reference>
<dbReference type="GO" id="GO:0140326">
    <property type="term" value="F:ATPase-coupled intramembrane lipid transporter activity"/>
    <property type="evidence" value="ECO:0007669"/>
    <property type="project" value="UniProtKB-EC"/>
</dbReference>
<gene>
    <name evidence="20" type="ORF">TR121563</name>
</gene>
<dbReference type="NCBIfam" id="TIGR01652">
    <property type="entry name" value="ATPase-Plipid"/>
    <property type="match status" value="1"/>
</dbReference>
<organism evidence="20">
    <name type="scientific">Schistocephalus solidus</name>
    <name type="common">Tapeworm</name>
    <dbReference type="NCBI Taxonomy" id="70667"/>
    <lineage>
        <taxon>Eukaryota</taxon>
        <taxon>Metazoa</taxon>
        <taxon>Spiralia</taxon>
        <taxon>Lophotrochozoa</taxon>
        <taxon>Platyhelminthes</taxon>
        <taxon>Cestoda</taxon>
        <taxon>Eucestoda</taxon>
        <taxon>Diphyllobothriidea</taxon>
        <taxon>Diphyllobothriidae</taxon>
        <taxon>Schistocephalus</taxon>
    </lineage>
</organism>
<feature type="binding site" evidence="14">
    <location>
        <position position="903"/>
    </location>
    <ligand>
        <name>ATP</name>
        <dbReference type="ChEBI" id="CHEBI:30616"/>
    </ligand>
</feature>
<keyword evidence="11 16" id="KW-0472">Membrane</keyword>
<dbReference type="InterPro" id="IPR023299">
    <property type="entry name" value="ATPase_P-typ_cyto_dom_N"/>
</dbReference>
<dbReference type="Gene3D" id="2.70.150.10">
    <property type="entry name" value="Calcium-transporting ATPase, cytoplasmic transduction domain A"/>
    <property type="match status" value="1"/>
</dbReference>
<keyword evidence="4 16" id="KW-0812">Transmembrane</keyword>
<dbReference type="PANTHER" id="PTHR24092:SF175">
    <property type="entry name" value="PHOSPHOLIPID-TRANSPORTING ATPASE"/>
    <property type="match status" value="1"/>
</dbReference>
<dbReference type="Gene3D" id="3.40.50.1000">
    <property type="entry name" value="HAD superfamily/HAD-like"/>
    <property type="match status" value="1"/>
</dbReference>
<dbReference type="SFLD" id="SFLDG00002">
    <property type="entry name" value="C1.7:_P-type_atpase_like"/>
    <property type="match status" value="1"/>
</dbReference>
<dbReference type="GO" id="GO:0005524">
    <property type="term" value="F:ATP binding"/>
    <property type="evidence" value="ECO:0007669"/>
    <property type="project" value="UniProtKB-UniRule"/>
</dbReference>
<feature type="binding site" evidence="15">
    <location>
        <position position="409"/>
    </location>
    <ligand>
        <name>Mg(2+)</name>
        <dbReference type="ChEBI" id="CHEBI:18420"/>
    </ligand>
</feature>
<evidence type="ECO:0000256" key="2">
    <source>
        <dbReference type="ARBA" id="ARBA00004308"/>
    </source>
</evidence>
<feature type="transmembrane region" description="Helical" evidence="16">
    <location>
        <begin position="344"/>
        <end position="363"/>
    </location>
</feature>
<evidence type="ECO:0000256" key="5">
    <source>
        <dbReference type="ARBA" id="ARBA00022723"/>
    </source>
</evidence>
<evidence type="ECO:0000256" key="7">
    <source>
        <dbReference type="ARBA" id="ARBA00022840"/>
    </source>
</evidence>
<dbReference type="GO" id="GO:0005886">
    <property type="term" value="C:plasma membrane"/>
    <property type="evidence" value="ECO:0007669"/>
    <property type="project" value="TreeGrafter"/>
</dbReference>
<dbReference type="FunFam" id="3.40.50.1000:FF:000001">
    <property type="entry name" value="Phospholipid-transporting ATPase IC"/>
    <property type="match status" value="1"/>
</dbReference>
<dbReference type="InterPro" id="IPR044492">
    <property type="entry name" value="P_typ_ATPase_HD_dom"/>
</dbReference>
<evidence type="ECO:0000256" key="11">
    <source>
        <dbReference type="ARBA" id="ARBA00023136"/>
    </source>
</evidence>
<feature type="binding site" evidence="15">
    <location>
        <position position="903"/>
    </location>
    <ligand>
        <name>Mg(2+)</name>
        <dbReference type="ChEBI" id="CHEBI:18420"/>
    </ligand>
</feature>
<feature type="domain" description="P-type ATPase A" evidence="17">
    <location>
        <begin position="131"/>
        <end position="293"/>
    </location>
</feature>
<evidence type="ECO:0000259" key="19">
    <source>
        <dbReference type="Pfam" id="PF16212"/>
    </source>
</evidence>
<feature type="binding site" evidence="14">
    <location>
        <position position="410"/>
    </location>
    <ligand>
        <name>ATP</name>
        <dbReference type="ChEBI" id="CHEBI:30616"/>
    </ligand>
</feature>
<feature type="active site" description="4-aspartylphosphate intermediate" evidence="13">
    <location>
        <position position="409"/>
    </location>
</feature>
<evidence type="ECO:0000256" key="9">
    <source>
        <dbReference type="ARBA" id="ARBA00022967"/>
    </source>
</evidence>
<feature type="transmembrane region" description="Helical" evidence="16">
    <location>
        <begin position="72"/>
        <end position="88"/>
    </location>
</feature>
<dbReference type="SUPFAM" id="SSF81653">
    <property type="entry name" value="Calcium ATPase, transduction domain A"/>
    <property type="match status" value="1"/>
</dbReference>
<feature type="binding site" evidence="15">
    <location>
        <position position="411"/>
    </location>
    <ligand>
        <name>Mg(2+)</name>
        <dbReference type="ChEBI" id="CHEBI:18420"/>
    </ligand>
</feature>
<dbReference type="NCBIfam" id="TIGR01494">
    <property type="entry name" value="ATPase_P-type"/>
    <property type="match status" value="1"/>
</dbReference>
<dbReference type="GO" id="GO:0000287">
    <property type="term" value="F:magnesium ion binding"/>
    <property type="evidence" value="ECO:0007669"/>
    <property type="project" value="UniProtKB-UniRule"/>
</dbReference>
<dbReference type="InterPro" id="IPR023214">
    <property type="entry name" value="HAD_sf"/>
</dbReference>
<keyword evidence="7 14" id="KW-0067">ATP-binding</keyword>
<feature type="transmembrane region" description="Helical" evidence="16">
    <location>
        <begin position="1106"/>
        <end position="1126"/>
    </location>
</feature>
<feature type="transmembrane region" description="Helical" evidence="16">
    <location>
        <begin position="299"/>
        <end position="322"/>
    </location>
</feature>
<feature type="binding site" evidence="14">
    <location>
        <position position="409"/>
    </location>
    <ligand>
        <name>ATP</name>
        <dbReference type="ChEBI" id="CHEBI:30616"/>
    </ligand>
</feature>
<dbReference type="PROSITE" id="PS00154">
    <property type="entry name" value="ATPASE_E1_E2"/>
    <property type="match status" value="1"/>
</dbReference>
<feature type="binding site" evidence="14">
    <location>
        <position position="871"/>
    </location>
    <ligand>
        <name>ATP</name>
        <dbReference type="ChEBI" id="CHEBI:30616"/>
    </ligand>
</feature>
<dbReference type="InterPro" id="IPR023298">
    <property type="entry name" value="ATPase_P-typ_TM_dom_sf"/>
</dbReference>
<dbReference type="InterPro" id="IPR008250">
    <property type="entry name" value="ATPase_P-typ_transduc_dom_A_sf"/>
</dbReference>
<comment type="catalytic activity">
    <reaction evidence="12 16">
        <text>ATP + H2O + phospholipidSide 1 = ADP + phosphate + phospholipidSide 2.</text>
        <dbReference type="EC" id="7.6.2.1"/>
    </reaction>
</comment>
<evidence type="ECO:0000256" key="14">
    <source>
        <dbReference type="PIRSR" id="PIRSR606539-2"/>
    </source>
</evidence>
<dbReference type="AlphaFoldDB" id="A0A0X3NMU2"/>
<keyword evidence="5 15" id="KW-0479">Metal-binding</keyword>
<feature type="transmembrane region" description="Helical" evidence="16">
    <location>
        <begin position="1146"/>
        <end position="1168"/>
    </location>
</feature>
<feature type="binding site" evidence="14">
    <location>
        <position position="605"/>
    </location>
    <ligand>
        <name>ATP</name>
        <dbReference type="ChEBI" id="CHEBI:30616"/>
    </ligand>
</feature>
<evidence type="ECO:0000313" key="20">
    <source>
        <dbReference type="EMBL" id="JAP41048.1"/>
    </source>
</evidence>
<dbReference type="SUPFAM" id="SSF81665">
    <property type="entry name" value="Calcium ATPase, transmembrane domain M"/>
    <property type="match status" value="1"/>
</dbReference>
<dbReference type="GO" id="GO:0016887">
    <property type="term" value="F:ATP hydrolysis activity"/>
    <property type="evidence" value="ECO:0007669"/>
    <property type="project" value="InterPro"/>
</dbReference>
<feature type="binding site" evidence="14">
    <location>
        <position position="640"/>
    </location>
    <ligand>
        <name>ATP</name>
        <dbReference type="ChEBI" id="CHEBI:30616"/>
    </ligand>
</feature>
<evidence type="ECO:0000256" key="6">
    <source>
        <dbReference type="ARBA" id="ARBA00022741"/>
    </source>
</evidence>
<feature type="binding site" evidence="14">
    <location>
        <position position="778"/>
    </location>
    <ligand>
        <name>ATP</name>
        <dbReference type="ChEBI" id="CHEBI:30616"/>
    </ligand>
</feature>
<evidence type="ECO:0000256" key="16">
    <source>
        <dbReference type="RuleBase" id="RU362033"/>
    </source>
</evidence>
<feature type="binding site" evidence="14">
    <location>
        <position position="411"/>
    </location>
    <ligand>
        <name>ATP</name>
        <dbReference type="ChEBI" id="CHEBI:30616"/>
    </ligand>
</feature>
<evidence type="ECO:0000256" key="10">
    <source>
        <dbReference type="ARBA" id="ARBA00022989"/>
    </source>
</evidence>
<evidence type="ECO:0000256" key="1">
    <source>
        <dbReference type="ARBA" id="ARBA00004141"/>
    </source>
</evidence>
<evidence type="ECO:0000259" key="17">
    <source>
        <dbReference type="Pfam" id="PF00122"/>
    </source>
</evidence>
<dbReference type="GO" id="GO:0045332">
    <property type="term" value="P:phospholipid translocation"/>
    <property type="evidence" value="ECO:0007669"/>
    <property type="project" value="TreeGrafter"/>
</dbReference>
<keyword evidence="8 15" id="KW-0460">Magnesium</keyword>
<dbReference type="GO" id="GO:0005783">
    <property type="term" value="C:endoplasmic reticulum"/>
    <property type="evidence" value="ECO:0007669"/>
    <property type="project" value="TreeGrafter"/>
</dbReference>
<dbReference type="InterPro" id="IPR032630">
    <property type="entry name" value="P_typ_ATPase_c"/>
</dbReference>
<dbReference type="EC" id="7.6.2.1" evidence="16"/>
<feature type="domain" description="P-type ATPase C-terminal" evidence="19">
    <location>
        <begin position="925"/>
        <end position="1175"/>
    </location>
</feature>
<sequence>MVNCWNKLKVKVGLKRPPLPDKRVIPVGPVSQSTFVSEPYSLKKLYGNNEINTARYTWYGFFFQNLEEQAQRIANFYFLCIAVIQLFTDSPVSPITSILPLVFVILLTMVKQGYEDWLRHRADREVNNAPVQIVNIDGGLTTSKAYEIKVGDIVLVRANETFPCDLLLISSSEENGECFITTASLDGETNLKRFLAISATKGLDSPELISKKLKGTITCQQPIDDFYKFFGKIEVTVDESNKVITQPVNPECLLLRGAQLRNTDFVYGCAVYTGADTKMSLNSKGKQTKYSQIERKLNSFLLVFLGLLLFVSAFYTVLKYFLKPSTAWYIYLPETSTWQVVQDFLGFLVLFNYIIPISLYVTIELQKFFGSMFFGWDVEMYDAEMDQPAVVVTSDILEEMGQVQYLFSDKTGTLTENTMIFQRFAVAGGAFLAKGRHIFPLAPTTGTSTLEDLQSPRISAAGIPSSNMPMTALNLFLHLALCHTVRVEREAERLDGEVKPKKKRKKLRIHLDKRKKVAPRRATSVYRRVSAMHAAAAAFDSIRRGDTITNDEYDYQASSPDEKAFVDSCRDFGVVYHGIDSTGFLVVTVQDRTALRYRLLDVLEFDSDRKCMSVVIQPVPNAEEESTDFDPNVPVLVLCKGAETSMIPRMCKLSQLTSHNPINDLLHDGIFGSRINEVSMDAGQVMDKVNDFASCGLRTLVMGARHLSGQNWQELKAKLDEARGKIDGREAAVAAAFKAVEDKLVLIGCTGIEDKLQDGVPETLRALTDAGIQVWILTGDKEETAVNISYSAGHFAPGLPIIRLTKQSNLRNCLQQIEAQYDGAVETRQADPNYKFGLVVDGASLNYALTTIARQKFLKLCQLSENVLCCRLTPIQKAEVVRLMKGSSDPRPVCAAIGDGGNDVSMILEADVGFGLMGKEGRQAARSADYAFTRFRYVKRALLFHGYHYYVRTANLVQYFFYKNLVFVLTQMLYGIFSLFSMQSVYNNLYLLIYNITMTSFPVMFYGLFEQRLPQELLMSKPEIYKTISRNALLSWPKFFIWLAFATWHGLAIFFGIYFLALAGTSNGGNFGSAVGTLDGFGSFLMNVVFIAVTLKLLLTSYHWNVFLLASSGGTLVLNYLIFILVNFVDLPIDGCFQLWYLWSEISAGPASGVLYLALFLLLCLCLYPDIIYRSSVDSAELFKTAFSRKKMISVAPAPSTSSSSPQTPTRRGSGVLQLGGNSNYGSIAVFKTCNCLNLGYENPKAELLHSTESSGNLYNPPS</sequence>
<dbReference type="InterPro" id="IPR036412">
    <property type="entry name" value="HAD-like_sf"/>
</dbReference>
<feature type="transmembrane region" description="Helical" evidence="16">
    <location>
        <begin position="1039"/>
        <end position="1061"/>
    </location>
</feature>
<feature type="binding site" evidence="14">
    <location>
        <position position="779"/>
    </location>
    <ligand>
        <name>ATP</name>
        <dbReference type="ChEBI" id="CHEBI:30616"/>
    </ligand>
</feature>
<feature type="transmembrane region" description="Helical" evidence="16">
    <location>
        <begin position="989"/>
        <end position="1009"/>
    </location>
</feature>
<feature type="binding site" evidence="14">
    <location>
        <position position="877"/>
    </location>
    <ligand>
        <name>ATP</name>
        <dbReference type="ChEBI" id="CHEBI:30616"/>
    </ligand>
</feature>
<evidence type="ECO:0000256" key="12">
    <source>
        <dbReference type="ARBA" id="ARBA00034036"/>
    </source>
</evidence>
<dbReference type="InterPro" id="IPR001757">
    <property type="entry name" value="P_typ_ATPase"/>
</dbReference>
<dbReference type="Pfam" id="PF16209">
    <property type="entry name" value="PhoLip_ATPase_N"/>
    <property type="match status" value="1"/>
</dbReference>
<feature type="binding site" evidence="14">
    <location>
        <position position="902"/>
    </location>
    <ligand>
        <name>ATP</name>
        <dbReference type="ChEBI" id="CHEBI:30616"/>
    </ligand>
</feature>